<proteinExistence type="predicted"/>
<gene>
    <name evidence="2" type="ordered locus">Bphyt_7311</name>
</gene>
<dbReference type="AlphaFoldDB" id="B2TH47"/>
<keyword evidence="2" id="KW-0614">Plasmid</keyword>
<evidence type="ECO:0008006" key="4">
    <source>
        <dbReference type="Google" id="ProtNLM"/>
    </source>
</evidence>
<dbReference type="Gene3D" id="1.10.10.2830">
    <property type="match status" value="1"/>
</dbReference>
<dbReference type="SUPFAM" id="SSF109709">
    <property type="entry name" value="KorB DNA-binding domain-like"/>
    <property type="match status" value="1"/>
</dbReference>
<sequence length="319" mass="35109">MSAISLKQMAEDKENPAVSKLTGFYVDPRILEFEEGFNLRIETKALQASIDALEIAYINGAVFPPIDVKVVDGRVILRDGHRRTRAVLQAIAKGHDARRMEAREFKGNDADSVRHMMGTADSRQLSTLEKGIGYKRLLRMGWTKQEVCADRNVSITHLEQALTLANANSDVQILLADELVSVSAALDALREHGEDAGKVLQTMVEDAPTEVAEDGQERRKKVTRRETNAARKPVVSRALPRKLTDRYVSSVGTLFGSMTDDFRARIVTATDDAMIPVSARHLKELLAAHAETVEIRGSDTNEGDPVPDPRQGNLLTASA</sequence>
<protein>
    <recommendedName>
        <fullName evidence="4">ParB domain protein nuclease</fullName>
    </recommendedName>
</protein>
<geneLocation type="plasmid" evidence="2 3">
    <name>pBPHYT01</name>
</geneLocation>
<dbReference type="eggNOG" id="COG1475">
    <property type="taxonomic scope" value="Bacteria"/>
</dbReference>
<organism evidence="2 3">
    <name type="scientific">Paraburkholderia phytofirmans (strain DSM 17436 / LMG 22146 / PsJN)</name>
    <name type="common">Burkholderia phytofirmans</name>
    <dbReference type="NCBI Taxonomy" id="398527"/>
    <lineage>
        <taxon>Bacteria</taxon>
        <taxon>Pseudomonadati</taxon>
        <taxon>Pseudomonadota</taxon>
        <taxon>Betaproteobacteria</taxon>
        <taxon>Burkholderiales</taxon>
        <taxon>Burkholderiaceae</taxon>
        <taxon>Paraburkholderia</taxon>
    </lineage>
</organism>
<dbReference type="KEGG" id="bpy:Bphyt_7311"/>
<reference evidence="2 3" key="1">
    <citation type="journal article" date="2011" name="J. Bacteriol.">
        <title>Complete genome sequence of the plant growth-promoting endophyte Burkholderia phytofirmans strain PsJN.</title>
        <authorList>
            <person name="Weilharter A."/>
            <person name="Mitter B."/>
            <person name="Shin M.V."/>
            <person name="Chain P.S."/>
            <person name="Nowak J."/>
            <person name="Sessitsch A."/>
        </authorList>
    </citation>
    <scope>NUCLEOTIDE SEQUENCE [LARGE SCALE GENOMIC DNA]</scope>
    <source>
        <strain evidence="3">DSM 17436 / LMG 22146 / PsJN</strain>
        <plasmid evidence="2 3">pBPHYT01</plasmid>
    </source>
</reference>
<feature type="region of interest" description="Disordered" evidence="1">
    <location>
        <begin position="294"/>
        <end position="319"/>
    </location>
</feature>
<accession>B2TH47</accession>
<evidence type="ECO:0000256" key="1">
    <source>
        <dbReference type="SAM" id="MobiDB-lite"/>
    </source>
</evidence>
<name>B2TH47_PARPJ</name>
<dbReference type="HOGENOM" id="CLU_063645_1_0_4"/>
<evidence type="ECO:0000313" key="2">
    <source>
        <dbReference type="EMBL" id="ACD21596.1"/>
    </source>
</evidence>
<dbReference type="EMBL" id="CP001054">
    <property type="protein sequence ID" value="ACD21596.1"/>
    <property type="molecule type" value="Genomic_DNA"/>
</dbReference>
<evidence type="ECO:0000313" key="3">
    <source>
        <dbReference type="Proteomes" id="UP000001739"/>
    </source>
</evidence>
<dbReference type="Proteomes" id="UP000001739">
    <property type="component" value="Plasmid pBPHYT01"/>
</dbReference>